<dbReference type="AlphaFoldDB" id="B7K441"/>
<evidence type="ECO:0000259" key="1">
    <source>
        <dbReference type="Pfam" id="PF05685"/>
    </source>
</evidence>
<dbReference type="Pfam" id="PF05685">
    <property type="entry name" value="Uma2"/>
    <property type="match status" value="1"/>
</dbReference>
<dbReference type="eggNOG" id="COG4636">
    <property type="taxonomic scope" value="Bacteria"/>
</dbReference>
<dbReference type="STRING" id="41431.PCC8801_3797"/>
<protein>
    <recommendedName>
        <fullName evidence="1">Putative restriction endonuclease domain-containing protein</fullName>
    </recommendedName>
</protein>
<dbReference type="OrthoDB" id="5768410at2"/>
<feature type="domain" description="Putative restriction endonuclease" evidence="1">
    <location>
        <begin position="24"/>
        <end position="170"/>
    </location>
</feature>
<dbReference type="PANTHER" id="PTHR47152">
    <property type="entry name" value="SLR2084 PROTEIN-RELATED"/>
    <property type="match status" value="1"/>
</dbReference>
<dbReference type="InterPro" id="IPR008538">
    <property type="entry name" value="Uma2"/>
</dbReference>
<dbReference type="HOGENOM" id="CLU_098557_0_0_3"/>
<dbReference type="EMBL" id="CP001287">
    <property type="protein sequence ID" value="ACK67747.1"/>
    <property type="molecule type" value="Genomic_DNA"/>
</dbReference>
<dbReference type="KEGG" id="cyp:PCC8801_3797"/>
<dbReference type="InterPro" id="IPR012296">
    <property type="entry name" value="Nuclease_put_TT1808"/>
</dbReference>
<organism evidence="2 3">
    <name type="scientific">Rippkaea orientalis (strain PCC 8801 / RF-1)</name>
    <name type="common">Cyanothece sp. (strain PCC 8801)</name>
    <dbReference type="NCBI Taxonomy" id="41431"/>
    <lineage>
        <taxon>Bacteria</taxon>
        <taxon>Bacillati</taxon>
        <taxon>Cyanobacteriota</taxon>
        <taxon>Cyanophyceae</taxon>
        <taxon>Oscillatoriophycideae</taxon>
        <taxon>Chroococcales</taxon>
        <taxon>Aphanothecaceae</taxon>
        <taxon>Rippkaea</taxon>
        <taxon>Rippkaea orientalis</taxon>
    </lineage>
</organism>
<dbReference type="SUPFAM" id="SSF52980">
    <property type="entry name" value="Restriction endonuclease-like"/>
    <property type="match status" value="1"/>
</dbReference>
<sequence length="217" mass="25033">MVTLQLRQLHVPPGQRVLFDQVSWDEFENILVELGEHRASRLTYDNGILEIMTPLPEHEDNKEIIGDLIKVFLEELDIEFRSLGSTTFKSQMQNKGVEPDQCFYIANEAKIRGKKWIDLTVDPPPDLVIEIEITSPTNPSIYEALGVPELWQFDGDNLKINCLKNGQYVEVYESEILSNIPIKIIVKYLKDSKIIGRNKVVKAFRKQLQHSIKNQSR</sequence>
<keyword evidence="3" id="KW-1185">Reference proteome</keyword>
<evidence type="ECO:0000313" key="3">
    <source>
        <dbReference type="Proteomes" id="UP000008204"/>
    </source>
</evidence>
<name>B7K441_RIPO1</name>
<accession>B7K441</accession>
<dbReference type="PANTHER" id="PTHR47152:SF1">
    <property type="entry name" value="SLL1186 PROTEIN"/>
    <property type="match status" value="1"/>
</dbReference>
<dbReference type="Gene3D" id="3.90.1570.10">
    <property type="entry name" value="tt1808, chain A"/>
    <property type="match status" value="1"/>
</dbReference>
<evidence type="ECO:0000313" key="2">
    <source>
        <dbReference type="EMBL" id="ACK67747.1"/>
    </source>
</evidence>
<proteinExistence type="predicted"/>
<dbReference type="CDD" id="cd06260">
    <property type="entry name" value="DUF820-like"/>
    <property type="match status" value="1"/>
</dbReference>
<reference evidence="3" key="1">
    <citation type="journal article" date="2011" name="MBio">
        <title>Novel metabolic attributes of the genus Cyanothece, comprising a group of unicellular nitrogen-fixing Cyanobacteria.</title>
        <authorList>
            <person name="Bandyopadhyay A."/>
            <person name="Elvitigala T."/>
            <person name="Welsh E."/>
            <person name="Stockel J."/>
            <person name="Liberton M."/>
            <person name="Min H."/>
            <person name="Sherman L.A."/>
            <person name="Pakrasi H.B."/>
        </authorList>
    </citation>
    <scope>NUCLEOTIDE SEQUENCE [LARGE SCALE GENOMIC DNA]</scope>
    <source>
        <strain evidence="3">PCC 8801</strain>
    </source>
</reference>
<dbReference type="RefSeq" id="WP_012597005.1">
    <property type="nucleotide sequence ID" value="NC_011726.1"/>
</dbReference>
<gene>
    <name evidence="2" type="ordered locus">PCC8801_3797</name>
</gene>
<dbReference type="InterPro" id="IPR011335">
    <property type="entry name" value="Restrct_endonuc-II-like"/>
</dbReference>
<dbReference type="Proteomes" id="UP000008204">
    <property type="component" value="Chromosome"/>
</dbReference>